<dbReference type="Gene3D" id="3.40.50.1100">
    <property type="match status" value="2"/>
</dbReference>
<feature type="domain" description="Tryptophan synthase beta chain-like PALP" evidence="5">
    <location>
        <begin position="39"/>
        <end position="324"/>
    </location>
</feature>
<sequence length="868" mass="93213">MSTAVSSHSAGYGSHGGSGSDAPLSTLAAEVQNACGRIAPHAVRTPTVRLPWLDTEHREVWAKLECWQVSGSFKARGALNALAGFEPGQMSVTASAGNHGLGVAFAARTLSQRTRVFVPTTASELKVRRIAAAGAQVTVVGRDLKEATDHAVEYARRHELPFISPYADWNVAAGQGTCMVEAVEDAGAFDTVVVPLGGGGLLSGVGAYAVEQSPGTRLIATHPEVFNRPFGQDSIDNCLRMATPPTYADGLAVQHTFANPLADVLERLLSEVRSVSENEIVLGIYALLHEHSLLVEGAAATTAAALLSGKAPEDTGRTLLVLSGGNISSSALARAIVAEVHDEHLRIGLGLRRNVPVLEKSEVAGLGEQLAKDHPRPGTAAGSPDSVPPNSRWAESSLSLNDADARAEDHQRYLEAVSLPKAKVAHEALDRLRDLADGLAQELRSPESGLPDVAPGAQEDVLRLLLRVRETLTNGLEWASPAYDQSRRVNFYDTSAQAAGGVNYARYGTNDLRTLELGLTDMLGLAHNGTELLATSSGMAAYQVIESLLLRHAVEPGDTIGYAPYIYFEAAEQLEGLRFLNHVRAERYDADLLVDMVEKHDAKVLFADPVNNVAGLPVVDLRRLAELTERREGWSDRWLVIDGTMVSGALNVFDLFNQPGHPQILYYESASKYAQFGLDLQMAGVCVVPSHLAAAARTIRRNTGTILYPDALARFPRADRGAYLNRMVQMSANARVIADVLRADPRIAEHILVGWVDDWRDRDWAHGGAVLTVEFRRAGLNNRDGLEAVIERMLGNARARGVPLVKGLSFGFSTTRISAASAMAQGSDPFLRFSVGTHAQEAIEQQAAAAADAVSEYLRTFDTPMSKA</sequence>
<feature type="region of interest" description="Disordered" evidence="4">
    <location>
        <begin position="370"/>
        <end position="401"/>
    </location>
</feature>
<protein>
    <submittedName>
        <fullName evidence="6">Pyridoxal-phosphate dependent enzyme</fullName>
    </submittedName>
</protein>
<accession>A0ABY6PPB7</accession>
<dbReference type="PANTHER" id="PTHR48078:SF19">
    <property type="entry name" value="ACT DOMAIN-CONTAINING PROTEIN"/>
    <property type="match status" value="1"/>
</dbReference>
<dbReference type="Proteomes" id="UP001164963">
    <property type="component" value="Chromosome"/>
</dbReference>
<evidence type="ECO:0000313" key="7">
    <source>
        <dbReference type="Proteomes" id="UP001164963"/>
    </source>
</evidence>
<dbReference type="InterPro" id="IPR001926">
    <property type="entry name" value="TrpB-like_PALP"/>
</dbReference>
<keyword evidence="3" id="KW-0456">Lyase</keyword>
<dbReference type="InterPro" id="IPR000277">
    <property type="entry name" value="Cys/Met-Metab_PyrdxlP-dep_enz"/>
</dbReference>
<dbReference type="InterPro" id="IPR050147">
    <property type="entry name" value="Ser/Thr_Dehydratase"/>
</dbReference>
<name>A0ABY6PPB7_9ACTN</name>
<organism evidence="6 7">
    <name type="scientific">Streptomyces drozdowiczii</name>
    <dbReference type="NCBI Taxonomy" id="202862"/>
    <lineage>
        <taxon>Bacteria</taxon>
        <taxon>Bacillati</taxon>
        <taxon>Actinomycetota</taxon>
        <taxon>Actinomycetes</taxon>
        <taxon>Kitasatosporales</taxon>
        <taxon>Streptomycetaceae</taxon>
        <taxon>Streptomyces</taxon>
    </lineage>
</organism>
<dbReference type="Gene3D" id="3.40.640.10">
    <property type="entry name" value="Type I PLP-dependent aspartate aminotransferase-like (Major domain)"/>
    <property type="match status" value="1"/>
</dbReference>
<reference evidence="6" key="1">
    <citation type="journal article" date="2022" name="Front. Microbiol.">
        <title>Mirubactin C rescues the lethal effect of cell wall biosynthesis mutations in Bacillus subtilis.</title>
        <authorList>
            <person name="Kepplinger B."/>
            <person name="Wen X."/>
            <person name="Tyler A.R."/>
            <person name="Kim B.Y."/>
            <person name="Brown J."/>
            <person name="Banks P."/>
            <person name="Dashti Y."/>
            <person name="Mackenzie E.S."/>
            <person name="Wills C."/>
            <person name="Kawai Y."/>
            <person name="Waldron K.J."/>
            <person name="Allenby N.E.E."/>
            <person name="Wu L.J."/>
            <person name="Hall M.J."/>
            <person name="Errington J."/>
        </authorList>
    </citation>
    <scope>NUCLEOTIDE SEQUENCE</scope>
    <source>
        <strain evidence="6">MDA8-470</strain>
    </source>
</reference>
<keyword evidence="7" id="KW-1185">Reference proteome</keyword>
<comment type="cofactor">
    <cofactor evidence="1">
        <name>pyridoxal 5'-phosphate</name>
        <dbReference type="ChEBI" id="CHEBI:597326"/>
    </cofactor>
</comment>
<evidence type="ECO:0000256" key="4">
    <source>
        <dbReference type="SAM" id="MobiDB-lite"/>
    </source>
</evidence>
<dbReference type="InterPro" id="IPR015421">
    <property type="entry name" value="PyrdxlP-dep_Trfase_major"/>
</dbReference>
<dbReference type="InterPro" id="IPR000634">
    <property type="entry name" value="Ser/Thr_deHydtase_PyrdxlP-BS"/>
</dbReference>
<dbReference type="RefSeq" id="WP_265540147.1">
    <property type="nucleotide sequence ID" value="NZ_CP098740.1"/>
</dbReference>
<dbReference type="Pfam" id="PF00291">
    <property type="entry name" value="PALP"/>
    <property type="match status" value="1"/>
</dbReference>
<dbReference type="PANTHER" id="PTHR48078">
    <property type="entry name" value="THREONINE DEHYDRATASE, MITOCHONDRIAL-RELATED"/>
    <property type="match status" value="1"/>
</dbReference>
<evidence type="ECO:0000313" key="6">
    <source>
        <dbReference type="EMBL" id="UZK53921.1"/>
    </source>
</evidence>
<dbReference type="PROSITE" id="PS00165">
    <property type="entry name" value="DEHYDRATASE_SER_THR"/>
    <property type="match status" value="1"/>
</dbReference>
<keyword evidence="2" id="KW-0663">Pyridoxal phosphate</keyword>
<evidence type="ECO:0000256" key="2">
    <source>
        <dbReference type="ARBA" id="ARBA00022898"/>
    </source>
</evidence>
<dbReference type="SUPFAM" id="SSF53686">
    <property type="entry name" value="Tryptophan synthase beta subunit-like PLP-dependent enzymes"/>
    <property type="match status" value="1"/>
</dbReference>
<dbReference type="InterPro" id="IPR015424">
    <property type="entry name" value="PyrdxlP-dep_Trfase"/>
</dbReference>
<dbReference type="Pfam" id="PF01053">
    <property type="entry name" value="Cys_Met_Meta_PP"/>
    <property type="match status" value="1"/>
</dbReference>
<dbReference type="InterPro" id="IPR036052">
    <property type="entry name" value="TrpB-like_PALP_sf"/>
</dbReference>
<gene>
    <name evidence="6" type="ORF">NEH16_06920</name>
</gene>
<evidence type="ECO:0000259" key="5">
    <source>
        <dbReference type="Pfam" id="PF00291"/>
    </source>
</evidence>
<proteinExistence type="predicted"/>
<dbReference type="EMBL" id="CP098740">
    <property type="protein sequence ID" value="UZK53921.1"/>
    <property type="molecule type" value="Genomic_DNA"/>
</dbReference>
<dbReference type="SUPFAM" id="SSF53383">
    <property type="entry name" value="PLP-dependent transferases"/>
    <property type="match status" value="1"/>
</dbReference>
<evidence type="ECO:0000256" key="3">
    <source>
        <dbReference type="ARBA" id="ARBA00023239"/>
    </source>
</evidence>
<evidence type="ECO:0000256" key="1">
    <source>
        <dbReference type="ARBA" id="ARBA00001933"/>
    </source>
</evidence>